<name>A0AAE1DJW7_9GAST</name>
<sequence>MILKLGPLSLKCFQYHSTFGKHELENETSVFPHTTRAASASNEASRENLLIPQKTGAVRVRALALSTHTGDMRARHRLGTSRSRTQARHRVSEQQRVVSQTVPQVVSKKLSQTVSQVVSQTVPQVVSKKLSQTVSKVVSQTVPQVVSQTVPQVVSKKLSQTVSQVVSQSHISCGGVSPRDTPSVLPNTKAEQRRSSQWGAQWVAVGLGQSWCIDLWFSDAHVEGPDRATHPLTGGSRLISGAGGSTGTVTPWRAKRLQLNAGHSGRRTPRLAQGGHNSLKT</sequence>
<protein>
    <submittedName>
        <fullName evidence="2">Uncharacterized protein</fullName>
    </submittedName>
</protein>
<proteinExistence type="predicted"/>
<dbReference type="EMBL" id="JAWDGP010003555">
    <property type="protein sequence ID" value="KAK3773207.1"/>
    <property type="molecule type" value="Genomic_DNA"/>
</dbReference>
<evidence type="ECO:0000313" key="3">
    <source>
        <dbReference type="Proteomes" id="UP001283361"/>
    </source>
</evidence>
<dbReference type="AlphaFoldDB" id="A0AAE1DJW7"/>
<feature type="region of interest" description="Disordered" evidence="1">
    <location>
        <begin position="173"/>
        <end position="192"/>
    </location>
</feature>
<evidence type="ECO:0000256" key="1">
    <source>
        <dbReference type="SAM" id="MobiDB-lite"/>
    </source>
</evidence>
<gene>
    <name evidence="2" type="ORF">RRG08_025873</name>
</gene>
<organism evidence="2 3">
    <name type="scientific">Elysia crispata</name>
    <name type="common">lettuce slug</name>
    <dbReference type="NCBI Taxonomy" id="231223"/>
    <lineage>
        <taxon>Eukaryota</taxon>
        <taxon>Metazoa</taxon>
        <taxon>Spiralia</taxon>
        <taxon>Lophotrochozoa</taxon>
        <taxon>Mollusca</taxon>
        <taxon>Gastropoda</taxon>
        <taxon>Heterobranchia</taxon>
        <taxon>Euthyneura</taxon>
        <taxon>Panpulmonata</taxon>
        <taxon>Sacoglossa</taxon>
        <taxon>Placobranchoidea</taxon>
        <taxon>Plakobranchidae</taxon>
        <taxon>Elysia</taxon>
    </lineage>
</organism>
<dbReference type="Proteomes" id="UP001283361">
    <property type="component" value="Unassembled WGS sequence"/>
</dbReference>
<evidence type="ECO:0000313" key="2">
    <source>
        <dbReference type="EMBL" id="KAK3773207.1"/>
    </source>
</evidence>
<accession>A0AAE1DJW7</accession>
<reference evidence="2" key="1">
    <citation type="journal article" date="2023" name="G3 (Bethesda)">
        <title>A reference genome for the long-term kleptoplast-retaining sea slug Elysia crispata morphotype clarki.</title>
        <authorList>
            <person name="Eastman K.E."/>
            <person name="Pendleton A.L."/>
            <person name="Shaikh M.A."/>
            <person name="Suttiyut T."/>
            <person name="Ogas R."/>
            <person name="Tomko P."/>
            <person name="Gavelis G."/>
            <person name="Widhalm J.R."/>
            <person name="Wisecaver J.H."/>
        </authorList>
    </citation>
    <scope>NUCLEOTIDE SEQUENCE</scope>
    <source>
        <strain evidence="2">ECLA1</strain>
    </source>
</reference>
<feature type="region of interest" description="Disordered" evidence="1">
    <location>
        <begin position="260"/>
        <end position="281"/>
    </location>
</feature>
<comment type="caution">
    <text evidence="2">The sequence shown here is derived from an EMBL/GenBank/DDBJ whole genome shotgun (WGS) entry which is preliminary data.</text>
</comment>
<keyword evidence="3" id="KW-1185">Reference proteome</keyword>